<feature type="signal peptide" evidence="2">
    <location>
        <begin position="1"/>
        <end position="22"/>
    </location>
</feature>
<dbReference type="EMBL" id="PTIX01000006">
    <property type="protein sequence ID" value="PPK68112.1"/>
    <property type="molecule type" value="Genomic_DNA"/>
</dbReference>
<organism evidence="4 5">
    <name type="scientific">Actinokineospora auranticolor</name>
    <dbReference type="NCBI Taxonomy" id="155976"/>
    <lineage>
        <taxon>Bacteria</taxon>
        <taxon>Bacillati</taxon>
        <taxon>Actinomycetota</taxon>
        <taxon>Actinomycetes</taxon>
        <taxon>Pseudonocardiales</taxon>
        <taxon>Pseudonocardiaceae</taxon>
        <taxon>Actinokineospora</taxon>
    </lineage>
</organism>
<evidence type="ECO:0000256" key="2">
    <source>
        <dbReference type="SAM" id="SignalP"/>
    </source>
</evidence>
<dbReference type="PROSITE" id="PS51257">
    <property type="entry name" value="PROKAR_LIPOPROTEIN"/>
    <property type="match status" value="1"/>
</dbReference>
<feature type="domain" description="DUF2020" evidence="3">
    <location>
        <begin position="57"/>
        <end position="182"/>
    </location>
</feature>
<dbReference type="RefSeq" id="WP_104479367.1">
    <property type="nucleotide sequence ID" value="NZ_CP154825.1"/>
</dbReference>
<feature type="compositionally biased region" description="Low complexity" evidence="1">
    <location>
        <begin position="20"/>
        <end position="46"/>
    </location>
</feature>
<accession>A0A2S6GS89</accession>
<dbReference type="AlphaFoldDB" id="A0A2S6GS89"/>
<evidence type="ECO:0000256" key="1">
    <source>
        <dbReference type="SAM" id="MobiDB-lite"/>
    </source>
</evidence>
<feature type="region of interest" description="Disordered" evidence="1">
    <location>
        <begin position="20"/>
        <end position="63"/>
    </location>
</feature>
<keyword evidence="5" id="KW-1185">Reference proteome</keyword>
<dbReference type="InterPro" id="IPR016123">
    <property type="entry name" value="Mog1/PsbP_a/b/a-sand"/>
</dbReference>
<reference evidence="4 5" key="1">
    <citation type="submission" date="2018-02" db="EMBL/GenBank/DDBJ databases">
        <title>Genomic Encyclopedia of Archaeal and Bacterial Type Strains, Phase II (KMG-II): from individual species to whole genera.</title>
        <authorList>
            <person name="Goeker M."/>
        </authorList>
    </citation>
    <scope>NUCLEOTIDE SEQUENCE [LARGE SCALE GENOMIC DNA]</scope>
    <source>
        <strain evidence="4 5">YU 961-1</strain>
    </source>
</reference>
<dbReference type="OrthoDB" id="4774058at2"/>
<evidence type="ECO:0000313" key="4">
    <source>
        <dbReference type="EMBL" id="PPK68112.1"/>
    </source>
</evidence>
<proteinExistence type="predicted"/>
<feature type="chain" id="PRO_5015422570" evidence="2">
    <location>
        <begin position="23"/>
        <end position="182"/>
    </location>
</feature>
<comment type="caution">
    <text evidence="4">The sequence shown here is derived from an EMBL/GenBank/DDBJ whole genome shotgun (WGS) entry which is preliminary data.</text>
</comment>
<dbReference type="Proteomes" id="UP000239203">
    <property type="component" value="Unassembled WGS sequence"/>
</dbReference>
<sequence length="182" mass="18170">MRRAVILAAPLLTIAACTADPAAPPAGTSAPPPAAQTTSPASAGPAAAPPPPEPVADGPCPYLESSVVADANGQRVTKVRTSADKPHPACFFYRPDGSVQLTVQIYSGDPAIAKAVVDEAAPIATSNPASSPAGWKGGSLSTDQGAVYAVGKAGTAVVVSTNQHQTIKARRVSEIVIGKLGL</sequence>
<evidence type="ECO:0000313" key="5">
    <source>
        <dbReference type="Proteomes" id="UP000239203"/>
    </source>
</evidence>
<evidence type="ECO:0000259" key="3">
    <source>
        <dbReference type="Pfam" id="PF09449"/>
    </source>
</evidence>
<dbReference type="InterPro" id="IPR018567">
    <property type="entry name" value="DUF2020"/>
</dbReference>
<name>A0A2S6GS89_9PSEU</name>
<gene>
    <name evidence="4" type="ORF">CLV40_106347</name>
</gene>
<dbReference type="Pfam" id="PF09449">
    <property type="entry name" value="DUF2020"/>
    <property type="match status" value="1"/>
</dbReference>
<dbReference type="SUPFAM" id="SSF55724">
    <property type="entry name" value="Mog1p/PsbP-like"/>
    <property type="match status" value="1"/>
</dbReference>
<keyword evidence="2" id="KW-0732">Signal</keyword>
<protein>
    <submittedName>
        <fullName evidence="4">Uncharacterized protein DUF2020</fullName>
    </submittedName>
</protein>
<dbReference type="Gene3D" id="3.40.1000.10">
    <property type="entry name" value="Mog1/PsbP, alpha/beta/alpha sandwich"/>
    <property type="match status" value="1"/>
</dbReference>